<organism evidence="2 3">
    <name type="scientific">Mycena rosella</name>
    <name type="common">Pink bonnet</name>
    <name type="synonym">Agaricus rosellus</name>
    <dbReference type="NCBI Taxonomy" id="1033263"/>
    <lineage>
        <taxon>Eukaryota</taxon>
        <taxon>Fungi</taxon>
        <taxon>Dikarya</taxon>
        <taxon>Basidiomycota</taxon>
        <taxon>Agaricomycotina</taxon>
        <taxon>Agaricomycetes</taxon>
        <taxon>Agaricomycetidae</taxon>
        <taxon>Agaricales</taxon>
        <taxon>Marasmiineae</taxon>
        <taxon>Mycenaceae</taxon>
        <taxon>Mycena</taxon>
    </lineage>
</organism>
<feature type="region of interest" description="Disordered" evidence="1">
    <location>
        <begin position="369"/>
        <end position="392"/>
    </location>
</feature>
<evidence type="ECO:0000256" key="1">
    <source>
        <dbReference type="SAM" id="MobiDB-lite"/>
    </source>
</evidence>
<dbReference type="Proteomes" id="UP001221757">
    <property type="component" value="Unassembled WGS sequence"/>
</dbReference>
<dbReference type="AlphaFoldDB" id="A0AAD7D9X1"/>
<sequence length="497" mass="53658">MEISIEDGRLNNRKPTSLIHQPAHRASSKASSSRTVGNTATLRILRAGRTAGAGPFDRGSAMGDEQTMIGTSVTRVDGSTGAGVGARGRLGVGAKSTTSASLGVLARRARATRRSVRRYAFATRRESREAGVDFRSFGGLRSVKMAKISVFRSGKKSTYPGPQLEQFFVRRALSPCRYGRRKIDHTANIPMIVDGNAQRRRFKVSRSWFELNDSTVATDEDRRRLEDEVEVVAAEEPEDTDSTESPEALGDASQTTLLKVGNLRSVVERSARTGAGNVIARVKLGRGTTTMDSIEAEGLMVTEEASDALGVRRVGIRRSPLLDDAQKDARGFSSEDSVKARRKAGIVFERAKTGREGIEVEDEDIVGSYSQVSDPPVSPICPPEKTFSSPSKASARSLGAGSLCAQAIEAQNSGRERDEDAKPSSGIEVAVTTVTKIGANFWLRGSGLGPGLPLTCTSATETRRREGWPLWSVPVRGLTELRCGWIEHETYAELTVT</sequence>
<feature type="region of interest" description="Disordered" evidence="1">
    <location>
        <begin position="231"/>
        <end position="250"/>
    </location>
</feature>
<accession>A0AAD7D9X1</accession>
<keyword evidence="3" id="KW-1185">Reference proteome</keyword>
<gene>
    <name evidence="2" type="ORF">B0H17DRAFT_1137083</name>
</gene>
<evidence type="ECO:0000313" key="2">
    <source>
        <dbReference type="EMBL" id="KAJ7686225.1"/>
    </source>
</evidence>
<dbReference type="EMBL" id="JARKIE010000098">
    <property type="protein sequence ID" value="KAJ7686225.1"/>
    <property type="molecule type" value="Genomic_DNA"/>
</dbReference>
<name>A0AAD7D9X1_MYCRO</name>
<feature type="compositionally biased region" description="Basic and acidic residues" evidence="1">
    <location>
        <begin position="1"/>
        <end position="10"/>
    </location>
</feature>
<evidence type="ECO:0000313" key="3">
    <source>
        <dbReference type="Proteomes" id="UP001221757"/>
    </source>
</evidence>
<protein>
    <submittedName>
        <fullName evidence="2">Uncharacterized protein</fullName>
    </submittedName>
</protein>
<proteinExistence type="predicted"/>
<feature type="region of interest" description="Disordered" evidence="1">
    <location>
        <begin position="1"/>
        <end position="38"/>
    </location>
</feature>
<feature type="compositionally biased region" description="Acidic residues" evidence="1">
    <location>
        <begin position="231"/>
        <end position="244"/>
    </location>
</feature>
<comment type="caution">
    <text evidence="2">The sequence shown here is derived from an EMBL/GenBank/DDBJ whole genome shotgun (WGS) entry which is preliminary data.</text>
</comment>
<reference evidence="2" key="1">
    <citation type="submission" date="2023-03" db="EMBL/GenBank/DDBJ databases">
        <title>Massive genome expansion in bonnet fungi (Mycena s.s.) driven by repeated elements and novel gene families across ecological guilds.</title>
        <authorList>
            <consortium name="Lawrence Berkeley National Laboratory"/>
            <person name="Harder C.B."/>
            <person name="Miyauchi S."/>
            <person name="Viragh M."/>
            <person name="Kuo A."/>
            <person name="Thoen E."/>
            <person name="Andreopoulos B."/>
            <person name="Lu D."/>
            <person name="Skrede I."/>
            <person name="Drula E."/>
            <person name="Henrissat B."/>
            <person name="Morin E."/>
            <person name="Kohler A."/>
            <person name="Barry K."/>
            <person name="LaButti K."/>
            <person name="Morin E."/>
            <person name="Salamov A."/>
            <person name="Lipzen A."/>
            <person name="Mereny Z."/>
            <person name="Hegedus B."/>
            <person name="Baldrian P."/>
            <person name="Stursova M."/>
            <person name="Weitz H."/>
            <person name="Taylor A."/>
            <person name="Grigoriev I.V."/>
            <person name="Nagy L.G."/>
            <person name="Martin F."/>
            <person name="Kauserud H."/>
        </authorList>
    </citation>
    <scope>NUCLEOTIDE SEQUENCE</scope>
    <source>
        <strain evidence="2">CBHHK067</strain>
    </source>
</reference>